<dbReference type="InterPro" id="IPR050595">
    <property type="entry name" value="Bact_response_regulator"/>
</dbReference>
<evidence type="ECO:0000256" key="4">
    <source>
        <dbReference type="ARBA" id="ARBA00023125"/>
    </source>
</evidence>
<evidence type="ECO:0000256" key="6">
    <source>
        <dbReference type="PROSITE-ProRule" id="PRU00169"/>
    </source>
</evidence>
<evidence type="ECO:0000259" key="7">
    <source>
        <dbReference type="PROSITE" id="PS50110"/>
    </source>
</evidence>
<dbReference type="InterPro" id="IPR011006">
    <property type="entry name" value="CheY-like_superfamily"/>
</dbReference>
<evidence type="ECO:0000313" key="9">
    <source>
        <dbReference type="Proteomes" id="UP000231414"/>
    </source>
</evidence>
<dbReference type="AlphaFoldDB" id="A0A2H0X720"/>
<comment type="caution">
    <text evidence="8">The sequence shown here is derived from an EMBL/GenBank/DDBJ whole genome shotgun (WGS) entry which is preliminary data.</text>
</comment>
<dbReference type="EMBL" id="PEYW01000034">
    <property type="protein sequence ID" value="PIS20714.1"/>
    <property type="molecule type" value="Genomic_DNA"/>
</dbReference>
<feature type="domain" description="Response regulatory" evidence="7">
    <location>
        <begin position="7"/>
        <end position="124"/>
    </location>
</feature>
<name>A0A2H0X720_UNCKA</name>
<dbReference type="InterPro" id="IPR001789">
    <property type="entry name" value="Sig_transdc_resp-reg_receiver"/>
</dbReference>
<dbReference type="CDD" id="cd17574">
    <property type="entry name" value="REC_OmpR"/>
    <property type="match status" value="1"/>
</dbReference>
<evidence type="ECO:0000256" key="3">
    <source>
        <dbReference type="ARBA" id="ARBA00023015"/>
    </source>
</evidence>
<evidence type="ECO:0000256" key="5">
    <source>
        <dbReference type="ARBA" id="ARBA00023163"/>
    </source>
</evidence>
<dbReference type="PANTHER" id="PTHR44591">
    <property type="entry name" value="STRESS RESPONSE REGULATOR PROTEIN 1"/>
    <property type="match status" value="1"/>
</dbReference>
<reference evidence="9" key="1">
    <citation type="submission" date="2017-09" db="EMBL/GenBank/DDBJ databases">
        <title>Depth-based differentiation of microbial function through sediment-hosted aquifers and enrichment of novel symbionts in the deep terrestrial subsurface.</title>
        <authorList>
            <person name="Probst A.J."/>
            <person name="Ladd B."/>
            <person name="Jarett J.K."/>
            <person name="Geller-Mcgrath D.E."/>
            <person name="Sieber C.M.K."/>
            <person name="Emerson J.B."/>
            <person name="Anantharaman K."/>
            <person name="Thomas B.C."/>
            <person name="Malmstrom R."/>
            <person name="Stieglmeier M."/>
            <person name="Klingl A."/>
            <person name="Woyke T."/>
            <person name="Ryan C.M."/>
            <person name="Banfield J.F."/>
        </authorList>
    </citation>
    <scope>NUCLEOTIDE SEQUENCE [LARGE SCALE GENOMIC DNA]</scope>
</reference>
<feature type="modified residue" description="4-aspartylphosphate" evidence="6">
    <location>
        <position position="57"/>
    </location>
</feature>
<keyword evidence="3" id="KW-0805">Transcription regulation</keyword>
<dbReference type="PROSITE" id="PS50110">
    <property type="entry name" value="RESPONSE_REGULATORY"/>
    <property type="match status" value="1"/>
</dbReference>
<dbReference type="Pfam" id="PF00072">
    <property type="entry name" value="Response_reg"/>
    <property type="match status" value="1"/>
</dbReference>
<evidence type="ECO:0000256" key="2">
    <source>
        <dbReference type="ARBA" id="ARBA00023012"/>
    </source>
</evidence>
<dbReference type="PANTHER" id="PTHR44591:SF3">
    <property type="entry name" value="RESPONSE REGULATORY DOMAIN-CONTAINING PROTEIN"/>
    <property type="match status" value="1"/>
</dbReference>
<accession>A0A2H0X720</accession>
<dbReference type="SMART" id="SM00448">
    <property type="entry name" value="REC"/>
    <property type="match status" value="1"/>
</dbReference>
<protein>
    <submittedName>
        <fullName evidence="8">Response regulator</fullName>
    </submittedName>
</protein>
<organism evidence="8 9">
    <name type="scientific">candidate division WWE3 bacterium CG08_land_8_20_14_0_20_43_13</name>
    <dbReference type="NCBI Taxonomy" id="1975087"/>
    <lineage>
        <taxon>Bacteria</taxon>
        <taxon>Katanobacteria</taxon>
    </lineage>
</organism>
<keyword evidence="4" id="KW-0238">DNA-binding</keyword>
<evidence type="ECO:0000313" key="8">
    <source>
        <dbReference type="EMBL" id="PIS20714.1"/>
    </source>
</evidence>
<dbReference type="SUPFAM" id="SSF52172">
    <property type="entry name" value="CheY-like"/>
    <property type="match status" value="1"/>
</dbReference>
<keyword evidence="2" id="KW-0902">Two-component regulatory system</keyword>
<dbReference type="GO" id="GO:0000160">
    <property type="term" value="P:phosphorelay signal transduction system"/>
    <property type="evidence" value="ECO:0007669"/>
    <property type="project" value="UniProtKB-KW"/>
</dbReference>
<dbReference type="Gene3D" id="3.40.50.2300">
    <property type="match status" value="1"/>
</dbReference>
<dbReference type="FunFam" id="3.40.50.2300:FF:000001">
    <property type="entry name" value="DNA-binding response regulator PhoB"/>
    <property type="match status" value="1"/>
</dbReference>
<dbReference type="Proteomes" id="UP000231414">
    <property type="component" value="Unassembled WGS sequence"/>
</dbReference>
<evidence type="ECO:0000256" key="1">
    <source>
        <dbReference type="ARBA" id="ARBA00022553"/>
    </source>
</evidence>
<keyword evidence="1 6" id="KW-0597">Phosphoprotein</keyword>
<keyword evidence="5" id="KW-0804">Transcription</keyword>
<dbReference type="GO" id="GO:0003677">
    <property type="term" value="F:DNA binding"/>
    <property type="evidence" value="ECO:0007669"/>
    <property type="project" value="UniProtKB-KW"/>
</dbReference>
<proteinExistence type="predicted"/>
<gene>
    <name evidence="8" type="ORF">COT52_02350</name>
</gene>
<sequence>MPENQKKILLIEDDEDLRELYRTILIEAGFLLDEAADGKEGISKVTSPEKYDLVLLDIMLPKFDGLEVLRTMKRSRDLANVPVIMLTNLGQDSIIKEAFSLGADGYLIKSEYDPGQLLQEVQTFLSK</sequence>